<gene>
    <name evidence="4" type="ORF">CAL26_06265</name>
</gene>
<accession>A0A261REJ0</accession>
<dbReference type="InterPro" id="IPR042183">
    <property type="entry name" value="MmgE/PrpD_sf_1"/>
</dbReference>
<dbReference type="Pfam" id="PF19305">
    <property type="entry name" value="MmgE_PrpD_C"/>
    <property type="match status" value="1"/>
</dbReference>
<dbReference type="EMBL" id="NEVJ01000002">
    <property type="protein sequence ID" value="OZI23082.1"/>
    <property type="molecule type" value="Genomic_DNA"/>
</dbReference>
<dbReference type="InterPro" id="IPR045337">
    <property type="entry name" value="MmgE_PrpD_C"/>
</dbReference>
<dbReference type="Gene3D" id="3.30.1330.120">
    <property type="entry name" value="2-methylcitrate dehydratase PrpD"/>
    <property type="match status" value="1"/>
</dbReference>
<dbReference type="InterPro" id="IPR045336">
    <property type="entry name" value="MmgE_PrpD_N"/>
</dbReference>
<organism evidence="4 5">
    <name type="scientific">Bordetella genomosp. 9</name>
    <dbReference type="NCBI Taxonomy" id="1416803"/>
    <lineage>
        <taxon>Bacteria</taxon>
        <taxon>Pseudomonadati</taxon>
        <taxon>Pseudomonadota</taxon>
        <taxon>Betaproteobacteria</taxon>
        <taxon>Burkholderiales</taxon>
        <taxon>Alcaligenaceae</taxon>
        <taxon>Bordetella</taxon>
    </lineage>
</organism>
<dbReference type="InterPro" id="IPR036148">
    <property type="entry name" value="MmgE/PrpD_sf"/>
</dbReference>
<dbReference type="InterPro" id="IPR005656">
    <property type="entry name" value="MmgE_PrpD"/>
</dbReference>
<comment type="caution">
    <text evidence="4">The sequence shown here is derived from an EMBL/GenBank/DDBJ whole genome shotgun (WGS) entry which is preliminary data.</text>
</comment>
<evidence type="ECO:0000256" key="1">
    <source>
        <dbReference type="ARBA" id="ARBA00006174"/>
    </source>
</evidence>
<feature type="domain" description="MmgE/PrpD C-terminal" evidence="3">
    <location>
        <begin position="288"/>
        <end position="454"/>
    </location>
</feature>
<dbReference type="GO" id="GO:0016829">
    <property type="term" value="F:lyase activity"/>
    <property type="evidence" value="ECO:0007669"/>
    <property type="project" value="InterPro"/>
</dbReference>
<feature type="domain" description="MmgE/PrpD N-terminal" evidence="2">
    <location>
        <begin position="29"/>
        <end position="267"/>
    </location>
</feature>
<dbReference type="PANTHER" id="PTHR16943:SF8">
    <property type="entry name" value="2-METHYLCITRATE DEHYDRATASE"/>
    <property type="match status" value="1"/>
</dbReference>
<sequence length="479" mass="50959">MTGRSSDLASTPSTDIDTDMERFGPITRAVARFGAEWRWKDIPEAVRHEARRSLLNYFAVALAGSADPTVDIAARVFARFSAGQQATVIGRGQRMDMLNAASLNAMMANVFDFDDTHPATIIHPTAPVAPAAFALAQVQPVSGVRLLHAFILGAEIECRMGNALTLGHYAHGWHITSTCGVFGAAIASASLLGLDARRTAWALAGAGNQTGGLVETLGTMSKSISVGNTARNGLLSALLAREGLAGPDQPIEGARGVLNVLSATPAPEKLIDGLGQRWELCTNTYKPYPCGVVLNPVIEAVLALRERMALADRDPARVARVELTGHPLLRQRTDRPGVRNGRESQVSAQHAIAVCLLHGRAGLAEFSDQAVADPRAHALDTRLRFHDDDAYTVDAVEIRITLDDGRGFEHRIDAARGSSGNPLTDADLENKLRELCAYGGSGCDAEAIIGGVWELETLTDAGKLMARAAGTPRTEIRTG</sequence>
<name>A0A261REJ0_9BORD</name>
<evidence type="ECO:0000259" key="3">
    <source>
        <dbReference type="Pfam" id="PF19305"/>
    </source>
</evidence>
<dbReference type="SUPFAM" id="SSF103378">
    <property type="entry name" value="2-methylcitrate dehydratase PrpD"/>
    <property type="match status" value="1"/>
</dbReference>
<reference evidence="4" key="1">
    <citation type="submission" date="2017-05" db="EMBL/GenBank/DDBJ databases">
        <title>Complete and WGS of Bordetella genogroups.</title>
        <authorList>
            <person name="Spilker T."/>
            <person name="Lipuma J."/>
        </authorList>
    </citation>
    <scope>NUCLEOTIDE SEQUENCE</scope>
    <source>
        <strain evidence="4">AU21707</strain>
    </source>
</reference>
<dbReference type="Gene3D" id="1.10.4100.10">
    <property type="entry name" value="2-methylcitrate dehydratase PrpD"/>
    <property type="match status" value="1"/>
</dbReference>
<evidence type="ECO:0000313" key="4">
    <source>
        <dbReference type="EMBL" id="OZI23082.1"/>
    </source>
</evidence>
<dbReference type="PANTHER" id="PTHR16943">
    <property type="entry name" value="2-METHYLCITRATE DEHYDRATASE-RELATED"/>
    <property type="match status" value="1"/>
</dbReference>
<protein>
    <submittedName>
        <fullName evidence="4">MmgE/PrpD family protein</fullName>
    </submittedName>
</protein>
<comment type="similarity">
    <text evidence="1">Belongs to the PrpD family.</text>
</comment>
<proteinExistence type="inferred from homology"/>
<dbReference type="Pfam" id="PF03972">
    <property type="entry name" value="MmgE_PrpD_N"/>
    <property type="match status" value="1"/>
</dbReference>
<dbReference type="AlphaFoldDB" id="A0A261REJ0"/>
<dbReference type="Proteomes" id="UP000216857">
    <property type="component" value="Unassembled WGS sequence"/>
</dbReference>
<dbReference type="InterPro" id="IPR042188">
    <property type="entry name" value="MmgE/PrpD_sf_2"/>
</dbReference>
<evidence type="ECO:0000313" key="5">
    <source>
        <dbReference type="Proteomes" id="UP000216857"/>
    </source>
</evidence>
<keyword evidence="5" id="KW-1185">Reference proteome</keyword>
<evidence type="ECO:0000259" key="2">
    <source>
        <dbReference type="Pfam" id="PF03972"/>
    </source>
</evidence>